<comment type="subcellular location">
    <subcellularLocation>
        <location evidence="1">Cell membrane</location>
        <topology evidence="1">Multi-pass membrane protein</topology>
    </subcellularLocation>
</comment>
<dbReference type="Proteomes" id="UP000182367">
    <property type="component" value="Unassembled WGS sequence"/>
</dbReference>
<name>A0A1B9DZ12_9FLAO</name>
<dbReference type="RefSeq" id="WP_066323546.1">
    <property type="nucleotide sequence ID" value="NZ_BJVF01000003.1"/>
</dbReference>
<dbReference type="Proteomes" id="UP000093226">
    <property type="component" value="Unassembled WGS sequence"/>
</dbReference>
<feature type="transmembrane region" description="Helical" evidence="8">
    <location>
        <begin position="31"/>
        <end position="56"/>
    </location>
</feature>
<dbReference type="InterPro" id="IPR002549">
    <property type="entry name" value="AI-2E-like"/>
</dbReference>
<dbReference type="Proteomes" id="UP000321579">
    <property type="component" value="Unassembled WGS sequence"/>
</dbReference>
<evidence type="ECO:0000313" key="13">
    <source>
        <dbReference type="Proteomes" id="UP000182367"/>
    </source>
</evidence>
<evidence type="ECO:0000313" key="9">
    <source>
        <dbReference type="EMBL" id="GEL11215.1"/>
    </source>
</evidence>
<evidence type="ECO:0000256" key="2">
    <source>
        <dbReference type="ARBA" id="ARBA00009773"/>
    </source>
</evidence>
<dbReference type="EMBL" id="BJVF01000003">
    <property type="protein sequence ID" value="GEL11215.1"/>
    <property type="molecule type" value="Genomic_DNA"/>
</dbReference>
<reference evidence="11 13" key="3">
    <citation type="submission" date="2016-10" db="EMBL/GenBank/DDBJ databases">
        <authorList>
            <person name="Varghese N."/>
            <person name="Submissions S."/>
        </authorList>
    </citation>
    <scope>NUCLEOTIDE SEQUENCE [LARGE SCALE GENOMIC DNA]</scope>
    <source>
        <strain evidence="11 13">Gm-149</strain>
    </source>
</reference>
<feature type="transmembrane region" description="Helical" evidence="8">
    <location>
        <begin position="158"/>
        <end position="174"/>
    </location>
</feature>
<gene>
    <name evidence="10" type="ORF">FBGL_00210</name>
    <name evidence="9" type="ORF">FGL01_19540</name>
    <name evidence="11" type="ORF">SAMN05192550_2160</name>
</gene>
<reference evidence="12" key="1">
    <citation type="submission" date="2016-03" db="EMBL/GenBank/DDBJ databases">
        <title>Draft genome sequence of Paenibacillus glacialis DSM 22343.</title>
        <authorList>
            <person name="Shin S.-K."/>
            <person name="Yi H."/>
        </authorList>
    </citation>
    <scope>NUCLEOTIDE SEQUENCE [LARGE SCALE GENOMIC DNA]</scope>
    <source>
        <strain evidence="12">NBRC 105008</strain>
    </source>
</reference>
<protein>
    <submittedName>
        <fullName evidence="9">AI-2E family transporter</fullName>
    </submittedName>
    <submittedName>
        <fullName evidence="10 11">Permease</fullName>
    </submittedName>
</protein>
<dbReference type="PANTHER" id="PTHR21716:SF53">
    <property type="entry name" value="PERMEASE PERM-RELATED"/>
    <property type="match status" value="1"/>
</dbReference>
<dbReference type="Pfam" id="PF01594">
    <property type="entry name" value="AI-2E_transport"/>
    <property type="match status" value="1"/>
</dbReference>
<evidence type="ECO:0000313" key="14">
    <source>
        <dbReference type="Proteomes" id="UP000321579"/>
    </source>
</evidence>
<dbReference type="EMBL" id="LVEO01000001">
    <property type="protein sequence ID" value="OCB74933.1"/>
    <property type="molecule type" value="Genomic_DNA"/>
</dbReference>
<feature type="transmembrane region" description="Helical" evidence="8">
    <location>
        <begin position="272"/>
        <end position="294"/>
    </location>
</feature>
<evidence type="ECO:0000256" key="7">
    <source>
        <dbReference type="ARBA" id="ARBA00023136"/>
    </source>
</evidence>
<evidence type="ECO:0000256" key="3">
    <source>
        <dbReference type="ARBA" id="ARBA00022448"/>
    </source>
</evidence>
<proteinExistence type="inferred from homology"/>
<evidence type="ECO:0000313" key="11">
    <source>
        <dbReference type="EMBL" id="SDJ46138.1"/>
    </source>
</evidence>
<feature type="transmembrane region" description="Helical" evidence="8">
    <location>
        <begin position="306"/>
        <end position="331"/>
    </location>
</feature>
<organism evidence="10 12">
    <name type="scientific">Flavobacterium glycines</name>
    <dbReference type="NCBI Taxonomy" id="551990"/>
    <lineage>
        <taxon>Bacteria</taxon>
        <taxon>Pseudomonadati</taxon>
        <taxon>Bacteroidota</taxon>
        <taxon>Flavobacteriia</taxon>
        <taxon>Flavobacteriales</taxon>
        <taxon>Flavobacteriaceae</taxon>
        <taxon>Flavobacterium</taxon>
    </lineage>
</organism>
<evidence type="ECO:0000256" key="8">
    <source>
        <dbReference type="SAM" id="Phobius"/>
    </source>
</evidence>
<keyword evidence="7 8" id="KW-0472">Membrane</keyword>
<evidence type="ECO:0000313" key="12">
    <source>
        <dbReference type="Proteomes" id="UP000093226"/>
    </source>
</evidence>
<keyword evidence="5 8" id="KW-0812">Transmembrane</keyword>
<dbReference type="PANTHER" id="PTHR21716">
    <property type="entry name" value="TRANSMEMBRANE PROTEIN"/>
    <property type="match status" value="1"/>
</dbReference>
<reference evidence="9 14" key="4">
    <citation type="submission" date="2019-07" db="EMBL/GenBank/DDBJ databases">
        <title>Whole genome shotgun sequence of Flavobacterium glycines NBRC 105008.</title>
        <authorList>
            <person name="Hosoyama A."/>
            <person name="Uohara A."/>
            <person name="Ohji S."/>
            <person name="Ichikawa N."/>
        </authorList>
    </citation>
    <scope>NUCLEOTIDE SEQUENCE [LARGE SCALE GENOMIC DNA]</scope>
    <source>
        <strain evidence="9 14">NBRC 105008</strain>
    </source>
</reference>
<keyword evidence="3" id="KW-0813">Transport</keyword>
<keyword evidence="13" id="KW-1185">Reference proteome</keyword>
<dbReference type="GO" id="GO:0055085">
    <property type="term" value="P:transmembrane transport"/>
    <property type="evidence" value="ECO:0007669"/>
    <property type="project" value="TreeGrafter"/>
</dbReference>
<reference evidence="10" key="2">
    <citation type="submission" date="2016-03" db="EMBL/GenBank/DDBJ databases">
        <authorList>
            <person name="Ploux O."/>
        </authorList>
    </citation>
    <scope>NUCLEOTIDE SEQUENCE</scope>
    <source>
        <strain evidence="10">NBRC 105008</strain>
    </source>
</reference>
<accession>A0A1B9DZ12</accession>
<feature type="transmembrane region" description="Helical" evidence="8">
    <location>
        <begin position="214"/>
        <end position="233"/>
    </location>
</feature>
<feature type="transmembrane region" description="Helical" evidence="8">
    <location>
        <begin position="239"/>
        <end position="260"/>
    </location>
</feature>
<evidence type="ECO:0000313" key="10">
    <source>
        <dbReference type="EMBL" id="OCB74933.1"/>
    </source>
</evidence>
<evidence type="ECO:0000256" key="1">
    <source>
        <dbReference type="ARBA" id="ARBA00004651"/>
    </source>
</evidence>
<dbReference type="OrthoDB" id="9793390at2"/>
<comment type="caution">
    <text evidence="10">The sequence shown here is derived from an EMBL/GenBank/DDBJ whole genome shotgun (WGS) entry which is preliminary data.</text>
</comment>
<feature type="transmembrane region" description="Helical" evidence="8">
    <location>
        <begin position="68"/>
        <end position="91"/>
    </location>
</feature>
<comment type="similarity">
    <text evidence="2">Belongs to the autoinducer-2 exporter (AI-2E) (TC 2.A.86) family.</text>
</comment>
<dbReference type="AlphaFoldDB" id="A0A1B9DZ12"/>
<evidence type="ECO:0000256" key="6">
    <source>
        <dbReference type="ARBA" id="ARBA00022989"/>
    </source>
</evidence>
<evidence type="ECO:0000256" key="4">
    <source>
        <dbReference type="ARBA" id="ARBA00022475"/>
    </source>
</evidence>
<keyword evidence="6 8" id="KW-1133">Transmembrane helix</keyword>
<dbReference type="EMBL" id="FNEO01000003">
    <property type="protein sequence ID" value="SDJ46138.1"/>
    <property type="molecule type" value="Genomic_DNA"/>
</dbReference>
<dbReference type="GO" id="GO:0005886">
    <property type="term" value="C:plasma membrane"/>
    <property type="evidence" value="ECO:0007669"/>
    <property type="project" value="UniProtKB-SubCell"/>
</dbReference>
<keyword evidence="4" id="KW-1003">Cell membrane</keyword>
<sequence>MSLIPKTPIPVKNNNAISGLEMLQYFILTSLVLYFGKLLFIPLSFALLVSFILYPVCKWLEKKGISPAIAIGISLSIVFFLIISILSLLIFQAKEFLLEWEPFKTKLLEAINQISIFISQYFNVTNTEQISFFENLINHSENQVLGILESSFYSFSHTLYYTIIIPVFSALILFHRRMFTDALLVFFPIEQKEKILEILMETISAYYNFIKGMLLVYLIVGILNSIGLLIVGIPHPFMFGFIAAILTFIPYIGIMISALLPIAISWITYNSIWYPIGVITVFAIVQILEAYIIFPYVVGNRLKINTFVIIIMITLGGILWGAAGMILFIPFTSIIKLIADRTESLKAISILLGDGKQQNNEKVK</sequence>
<evidence type="ECO:0000256" key="5">
    <source>
        <dbReference type="ARBA" id="ARBA00022692"/>
    </source>
</evidence>